<dbReference type="SUPFAM" id="SSF53474">
    <property type="entry name" value="alpha/beta-Hydrolases"/>
    <property type="match status" value="1"/>
</dbReference>
<comment type="caution">
    <text evidence="3">The sequence shown here is derived from an EMBL/GenBank/DDBJ whole genome shotgun (WGS) entry which is preliminary data.</text>
</comment>
<keyword evidence="1 3" id="KW-0378">Hydrolase</keyword>
<dbReference type="Pfam" id="PF02129">
    <property type="entry name" value="Peptidase_S15"/>
    <property type="match status" value="1"/>
</dbReference>
<dbReference type="Proteomes" id="UP001500393">
    <property type="component" value="Unassembled WGS sequence"/>
</dbReference>
<dbReference type="Gene3D" id="3.40.50.1820">
    <property type="entry name" value="alpha/beta hydrolase"/>
    <property type="match status" value="1"/>
</dbReference>
<dbReference type="GO" id="GO:0016787">
    <property type="term" value="F:hydrolase activity"/>
    <property type="evidence" value="ECO:0007669"/>
    <property type="project" value="UniProtKB-KW"/>
</dbReference>
<dbReference type="PANTHER" id="PTHR43056:SF10">
    <property type="entry name" value="COCE_NOND FAMILY, PUTATIVE (AFU_ORTHOLOGUE AFUA_7G00600)-RELATED"/>
    <property type="match status" value="1"/>
</dbReference>
<dbReference type="InterPro" id="IPR000383">
    <property type="entry name" value="Xaa-Pro-like_dom"/>
</dbReference>
<dbReference type="Gene3D" id="1.10.3020.10">
    <property type="entry name" value="alpha-amino acid ester hydrolase ( Helical cap domain)"/>
    <property type="match status" value="1"/>
</dbReference>
<evidence type="ECO:0000256" key="1">
    <source>
        <dbReference type="ARBA" id="ARBA00022801"/>
    </source>
</evidence>
<feature type="domain" description="Xaa-Pro dipeptidyl-peptidase C-terminal" evidence="2">
    <location>
        <begin position="286"/>
        <end position="538"/>
    </location>
</feature>
<evidence type="ECO:0000259" key="2">
    <source>
        <dbReference type="SMART" id="SM00939"/>
    </source>
</evidence>
<gene>
    <name evidence="3" type="ORF">GCM10009789_40170</name>
</gene>
<reference evidence="3 4" key="1">
    <citation type="journal article" date="2019" name="Int. J. Syst. Evol. Microbiol.">
        <title>The Global Catalogue of Microorganisms (GCM) 10K type strain sequencing project: providing services to taxonomists for standard genome sequencing and annotation.</title>
        <authorList>
            <consortium name="The Broad Institute Genomics Platform"/>
            <consortium name="The Broad Institute Genome Sequencing Center for Infectious Disease"/>
            <person name="Wu L."/>
            <person name="Ma J."/>
        </authorList>
    </citation>
    <scope>NUCLEOTIDE SEQUENCE [LARGE SCALE GENOMIC DNA]</scope>
    <source>
        <strain evidence="3 4">JCM 14969</strain>
    </source>
</reference>
<protein>
    <submittedName>
        <fullName evidence="3">CocE/NonD family hydrolase</fullName>
    </submittedName>
</protein>
<dbReference type="InterPro" id="IPR029058">
    <property type="entry name" value="AB_hydrolase_fold"/>
</dbReference>
<accession>A0ABN2DR02</accession>
<evidence type="ECO:0000313" key="4">
    <source>
        <dbReference type="Proteomes" id="UP001500393"/>
    </source>
</evidence>
<sequence length="556" mass="62555">MKDGTRLSADIYFPEGGPRGGPYPVVLHRTPYNNQRPSYVATGRYLSDHGYVFITQDVRGRHDSEGHWIPFRFEGIDGHDTVEWAAAQPWSNGKVATMGGSYSGWCQWALARERPEHLTTMVSTATSGNWFQENPYHNGCLMLVMLAWLNVAGRRVVQDPGLVDNWPEVFRHLPLVTMDERLGRRLETWREWLTHSRLDDYWQSLRLDDDFRRIDIPVLHITGWYDDDQPGSLYFYDAMSNESPRAADQHLIIGPWDHGGTRKPRQDFGGVDFGPGALMDMDAVHRAWFDRWLRDVPAAQPDNEKIRLFLTGADTWVVTDSWPAVADWATMYLRSDGHANTLTGDGRLTTQSPVVPEQADSYRYDPADPVPSVLDEDFFSPTWSEAPLDRRFQQSRSDVLVFTGDAQPEDLVLLGQPRLHLFASSDSPDTDWFTALHDVSPDGGSMLLAEGRLRARFHTSLTEETLLDAGEVYEFVITLGGVGHVVKSGHRLRLSITSSDFPTWDRNPNTGHSLGQSSELRVAVNAVHHSPASPSRIEVPIGSSLPSELGARQWGA</sequence>
<dbReference type="Pfam" id="PF08530">
    <property type="entry name" value="PepX_C"/>
    <property type="match status" value="1"/>
</dbReference>
<dbReference type="InterPro" id="IPR050585">
    <property type="entry name" value="Xaa-Pro_dipeptidyl-ppase/CocE"/>
</dbReference>
<dbReference type="InterPro" id="IPR005674">
    <property type="entry name" value="CocE/Ser_esterase"/>
</dbReference>
<dbReference type="NCBIfam" id="TIGR00976">
    <property type="entry name" value="CocE_NonD"/>
    <property type="match status" value="1"/>
</dbReference>
<dbReference type="EMBL" id="BAAAOS010000022">
    <property type="protein sequence ID" value="GAA1582376.1"/>
    <property type="molecule type" value="Genomic_DNA"/>
</dbReference>
<dbReference type="SMART" id="SM00939">
    <property type="entry name" value="PepX_C"/>
    <property type="match status" value="1"/>
</dbReference>
<proteinExistence type="predicted"/>
<keyword evidence="4" id="KW-1185">Reference proteome</keyword>
<dbReference type="RefSeq" id="WP_344216031.1">
    <property type="nucleotide sequence ID" value="NZ_BAAAOS010000022.1"/>
</dbReference>
<dbReference type="InterPro" id="IPR008979">
    <property type="entry name" value="Galactose-bd-like_sf"/>
</dbReference>
<evidence type="ECO:0000313" key="3">
    <source>
        <dbReference type="EMBL" id="GAA1582376.1"/>
    </source>
</evidence>
<dbReference type="Gene3D" id="2.60.120.260">
    <property type="entry name" value="Galactose-binding domain-like"/>
    <property type="match status" value="1"/>
</dbReference>
<organism evidence="3 4">
    <name type="scientific">Kribbella sancticallisti</name>
    <dbReference type="NCBI Taxonomy" id="460087"/>
    <lineage>
        <taxon>Bacteria</taxon>
        <taxon>Bacillati</taxon>
        <taxon>Actinomycetota</taxon>
        <taxon>Actinomycetes</taxon>
        <taxon>Propionibacteriales</taxon>
        <taxon>Kribbellaceae</taxon>
        <taxon>Kribbella</taxon>
    </lineage>
</organism>
<dbReference type="PANTHER" id="PTHR43056">
    <property type="entry name" value="PEPTIDASE S9 PROLYL OLIGOPEPTIDASE"/>
    <property type="match status" value="1"/>
</dbReference>
<dbReference type="SUPFAM" id="SSF49785">
    <property type="entry name" value="Galactose-binding domain-like"/>
    <property type="match status" value="1"/>
</dbReference>
<name>A0ABN2DR02_9ACTN</name>
<dbReference type="InterPro" id="IPR013736">
    <property type="entry name" value="Xaa-Pro_dipept_C"/>
</dbReference>